<proteinExistence type="predicted"/>
<comment type="caution">
    <text evidence="2">The sequence shown here is derived from an EMBL/GenBank/DDBJ whole genome shotgun (WGS) entry which is preliminary data.</text>
</comment>
<sequence length="401" mass="45904">MKTLKLLVIICMFTIPNLSHSQNPYLIQVDQCLQQLEQLSSLGAWEDSNFTNNYQMFIDRGESLIVTLEKNDSATSDLPERKKLLKNFKNLLDTKGKTDVAISSGDDLNNGLNGLLKKGRQSITGLRKKMNPELYNRIEDNGTPNSFHKNNIGTIKFGEYTYGASFSSLKTEFTINNGFNYYLFLSKAIHNLALDQQESTGDDRWFAKSDNRILFSLYVSDRLVHSWIEISPAQRDYDEKSTFFSGECITKKPIDVNYTSGFYHYLGKKFIVWHMEPGTYNVSVEAYLFNQTIQDEGKVKIAEGTFKLKATKADLEKFLDERNQLEIISRTIQNSCNHNMIIEKVRGKYSGERITYPPGVRTSGAFDTGDKLYVINPTNGKRKFLMEVTDDTQIIAFNCKW</sequence>
<dbReference type="Proteomes" id="UP001597319">
    <property type="component" value="Unassembled WGS sequence"/>
</dbReference>
<accession>A0ABW5LEH0</accession>
<gene>
    <name evidence="2" type="ORF">ACFSR1_10930</name>
</gene>
<feature type="chain" id="PRO_5045851743" evidence="1">
    <location>
        <begin position="22"/>
        <end position="401"/>
    </location>
</feature>
<organism evidence="2 3">
    <name type="scientific">Aquimarina rubra</name>
    <dbReference type="NCBI Taxonomy" id="1920033"/>
    <lineage>
        <taxon>Bacteria</taxon>
        <taxon>Pseudomonadati</taxon>
        <taxon>Bacteroidota</taxon>
        <taxon>Flavobacteriia</taxon>
        <taxon>Flavobacteriales</taxon>
        <taxon>Flavobacteriaceae</taxon>
        <taxon>Aquimarina</taxon>
    </lineage>
</organism>
<reference evidence="3" key="1">
    <citation type="journal article" date="2019" name="Int. J. Syst. Evol. Microbiol.">
        <title>The Global Catalogue of Microorganisms (GCM) 10K type strain sequencing project: providing services to taxonomists for standard genome sequencing and annotation.</title>
        <authorList>
            <consortium name="The Broad Institute Genomics Platform"/>
            <consortium name="The Broad Institute Genome Sequencing Center for Infectious Disease"/>
            <person name="Wu L."/>
            <person name="Ma J."/>
        </authorList>
    </citation>
    <scope>NUCLEOTIDE SEQUENCE [LARGE SCALE GENOMIC DNA]</scope>
    <source>
        <strain evidence="3">KCTC 52274</strain>
    </source>
</reference>
<keyword evidence="3" id="KW-1185">Reference proteome</keyword>
<feature type="signal peptide" evidence="1">
    <location>
        <begin position="1"/>
        <end position="21"/>
    </location>
</feature>
<dbReference type="EMBL" id="JBHULE010000019">
    <property type="protein sequence ID" value="MFD2563180.1"/>
    <property type="molecule type" value="Genomic_DNA"/>
</dbReference>
<evidence type="ECO:0000313" key="2">
    <source>
        <dbReference type="EMBL" id="MFD2563180.1"/>
    </source>
</evidence>
<protein>
    <submittedName>
        <fullName evidence="2">Uncharacterized protein</fullName>
    </submittedName>
</protein>
<evidence type="ECO:0000313" key="3">
    <source>
        <dbReference type="Proteomes" id="UP001597319"/>
    </source>
</evidence>
<name>A0ABW5LEH0_9FLAO</name>
<dbReference type="RefSeq" id="WP_378292392.1">
    <property type="nucleotide sequence ID" value="NZ_JBHULE010000019.1"/>
</dbReference>
<keyword evidence="1" id="KW-0732">Signal</keyword>
<evidence type="ECO:0000256" key="1">
    <source>
        <dbReference type="SAM" id="SignalP"/>
    </source>
</evidence>